<feature type="transmembrane region" description="Helical" evidence="1">
    <location>
        <begin position="67"/>
        <end position="86"/>
    </location>
</feature>
<accession>A0A9N9CKI5</accession>
<dbReference type="AlphaFoldDB" id="A0A9N9CKI5"/>
<keyword evidence="1" id="KW-1133">Transmembrane helix</keyword>
<organism evidence="2 3">
    <name type="scientific">Ambispora leptoticha</name>
    <dbReference type="NCBI Taxonomy" id="144679"/>
    <lineage>
        <taxon>Eukaryota</taxon>
        <taxon>Fungi</taxon>
        <taxon>Fungi incertae sedis</taxon>
        <taxon>Mucoromycota</taxon>
        <taxon>Glomeromycotina</taxon>
        <taxon>Glomeromycetes</taxon>
        <taxon>Archaeosporales</taxon>
        <taxon>Ambisporaceae</taxon>
        <taxon>Ambispora</taxon>
    </lineage>
</organism>
<keyword evidence="1" id="KW-0472">Membrane</keyword>
<feature type="transmembrane region" description="Helical" evidence="1">
    <location>
        <begin position="215"/>
        <end position="236"/>
    </location>
</feature>
<evidence type="ECO:0000256" key="1">
    <source>
        <dbReference type="SAM" id="Phobius"/>
    </source>
</evidence>
<sequence>MSINKNNHHHPDTFDTFSSGPTDSFATPPLASSSNIVPNTFTPEKSSPSRKLKFKSIYISHAQKSDLIAFIFTLLAFFLMLFALVASSSNAVRGVYYVELRLTDQKALANVTQGGVTWIQFGFYGYCYGKNELEFIDCASGSGLTVEPFDPLPIMQNYFPQVVTNLTITWINPSHNSGITFTIYLILVLALSAIALSVCQNILGFYYDKHYTRGFLLALAFSANTLTLGLAIHLYTDGLRLIYEMYPQFTGSFGNGLWFIGIATFVNLAASILFFRGCCTSTIL</sequence>
<feature type="transmembrane region" description="Helical" evidence="1">
    <location>
        <begin position="181"/>
        <end position="203"/>
    </location>
</feature>
<keyword evidence="3" id="KW-1185">Reference proteome</keyword>
<dbReference type="EMBL" id="CAJVPS010004401">
    <property type="protein sequence ID" value="CAG8603273.1"/>
    <property type="molecule type" value="Genomic_DNA"/>
</dbReference>
<dbReference type="Proteomes" id="UP000789508">
    <property type="component" value="Unassembled WGS sequence"/>
</dbReference>
<name>A0A9N9CKI5_9GLOM</name>
<feature type="transmembrane region" description="Helical" evidence="1">
    <location>
        <begin position="256"/>
        <end position="275"/>
    </location>
</feature>
<evidence type="ECO:0000313" key="2">
    <source>
        <dbReference type="EMBL" id="CAG8603273.1"/>
    </source>
</evidence>
<dbReference type="Pfam" id="PF06687">
    <property type="entry name" value="SUR7"/>
    <property type="match status" value="1"/>
</dbReference>
<proteinExistence type="predicted"/>
<evidence type="ECO:0000313" key="3">
    <source>
        <dbReference type="Proteomes" id="UP000789508"/>
    </source>
</evidence>
<keyword evidence="1" id="KW-0812">Transmembrane</keyword>
<gene>
    <name evidence="2" type="ORF">ALEPTO_LOCUS8239</name>
</gene>
<dbReference type="InterPro" id="IPR009571">
    <property type="entry name" value="SUR7/Rim9-like_fungi"/>
</dbReference>
<reference evidence="2" key="1">
    <citation type="submission" date="2021-06" db="EMBL/GenBank/DDBJ databases">
        <authorList>
            <person name="Kallberg Y."/>
            <person name="Tangrot J."/>
            <person name="Rosling A."/>
        </authorList>
    </citation>
    <scope>NUCLEOTIDE SEQUENCE</scope>
    <source>
        <strain evidence="2">FL130A</strain>
    </source>
</reference>
<dbReference type="OrthoDB" id="10390402at2759"/>
<protein>
    <submittedName>
        <fullName evidence="2">6338_t:CDS:1</fullName>
    </submittedName>
</protein>
<comment type="caution">
    <text evidence="2">The sequence shown here is derived from an EMBL/GenBank/DDBJ whole genome shotgun (WGS) entry which is preliminary data.</text>
</comment>